<evidence type="ECO:0000313" key="2">
    <source>
        <dbReference type="EMBL" id="GGO64215.1"/>
    </source>
</evidence>
<dbReference type="Proteomes" id="UP000606935">
    <property type="component" value="Unassembled WGS sequence"/>
</dbReference>
<name>A0A918DFP3_9ALTE</name>
<accession>A0A918DFP3</accession>
<dbReference type="PANTHER" id="PTHR47191">
    <property type="entry name" value="OS05G0170800 PROTEIN"/>
    <property type="match status" value="1"/>
</dbReference>
<dbReference type="InterPro" id="IPR007474">
    <property type="entry name" value="ApaG_domain"/>
</dbReference>
<protein>
    <submittedName>
        <fullName evidence="2">Protein ApaG</fullName>
    </submittedName>
</protein>
<evidence type="ECO:0000313" key="3">
    <source>
        <dbReference type="Proteomes" id="UP000606935"/>
    </source>
</evidence>
<dbReference type="SUPFAM" id="SSF110069">
    <property type="entry name" value="ApaG-like"/>
    <property type="match status" value="1"/>
</dbReference>
<keyword evidence="3" id="KW-1185">Reference proteome</keyword>
<dbReference type="InterPro" id="IPR036767">
    <property type="entry name" value="ApaG_sf"/>
</dbReference>
<reference evidence="2" key="1">
    <citation type="journal article" date="2014" name="Int. J. Syst. Evol. Microbiol.">
        <title>Complete genome sequence of Corynebacterium casei LMG S-19264T (=DSM 44701T), isolated from a smear-ripened cheese.</title>
        <authorList>
            <consortium name="US DOE Joint Genome Institute (JGI-PGF)"/>
            <person name="Walter F."/>
            <person name="Albersmeier A."/>
            <person name="Kalinowski J."/>
            <person name="Ruckert C."/>
        </authorList>
    </citation>
    <scope>NUCLEOTIDE SEQUENCE</scope>
    <source>
        <strain evidence="2">CGMCC 1.7086</strain>
    </source>
</reference>
<dbReference type="Gene3D" id="2.60.40.1470">
    <property type="entry name" value="ApaG domain"/>
    <property type="match status" value="1"/>
</dbReference>
<dbReference type="PANTHER" id="PTHR47191:SF2">
    <property type="entry name" value="OS05G0170800 PROTEIN"/>
    <property type="match status" value="1"/>
</dbReference>
<reference evidence="2" key="2">
    <citation type="submission" date="2020-09" db="EMBL/GenBank/DDBJ databases">
        <authorList>
            <person name="Sun Q."/>
            <person name="Zhou Y."/>
        </authorList>
    </citation>
    <scope>NUCLEOTIDE SEQUENCE</scope>
    <source>
        <strain evidence="2">CGMCC 1.7086</strain>
    </source>
</reference>
<proteinExistence type="predicted"/>
<dbReference type="EMBL" id="BMLS01000001">
    <property type="protein sequence ID" value="GGO64215.1"/>
    <property type="molecule type" value="Genomic_DNA"/>
</dbReference>
<organism evidence="2 3">
    <name type="scientific">Bowmanella pacifica</name>
    <dbReference type="NCBI Taxonomy" id="502051"/>
    <lineage>
        <taxon>Bacteria</taxon>
        <taxon>Pseudomonadati</taxon>
        <taxon>Pseudomonadota</taxon>
        <taxon>Gammaproteobacteria</taxon>
        <taxon>Alteromonadales</taxon>
        <taxon>Alteromonadaceae</taxon>
        <taxon>Bowmanella</taxon>
    </lineage>
</organism>
<dbReference type="RefSeq" id="WP_188689292.1">
    <property type="nucleotide sequence ID" value="NZ_BMLS01000001.1"/>
</dbReference>
<dbReference type="Pfam" id="PF04379">
    <property type="entry name" value="DUF525"/>
    <property type="match status" value="1"/>
</dbReference>
<gene>
    <name evidence="2" type="primary">apaG</name>
    <name evidence="2" type="ORF">GCM10010982_03090</name>
</gene>
<sequence>MKTPIAIEVQTEYLMDSSNPAMHQFAFAYHISITNQGNEPVQLLNRFWLISDANGKVTEVSGAGVVGKQPVIQVGETYRYSSGAMLETPVGSMQGYYEMQRPCGERFQAPIAIFRLAVLNLIN</sequence>
<dbReference type="AlphaFoldDB" id="A0A918DFP3"/>
<dbReference type="NCBIfam" id="NF003967">
    <property type="entry name" value="PRK05461.1"/>
    <property type="match status" value="1"/>
</dbReference>
<evidence type="ECO:0000259" key="1">
    <source>
        <dbReference type="PROSITE" id="PS51087"/>
    </source>
</evidence>
<dbReference type="InterPro" id="IPR050718">
    <property type="entry name" value="ApaG-like"/>
</dbReference>
<feature type="domain" description="ApaG" evidence="1">
    <location>
        <begin position="1"/>
        <end position="123"/>
    </location>
</feature>
<dbReference type="PROSITE" id="PS51087">
    <property type="entry name" value="APAG"/>
    <property type="match status" value="1"/>
</dbReference>
<comment type="caution">
    <text evidence="2">The sequence shown here is derived from an EMBL/GenBank/DDBJ whole genome shotgun (WGS) entry which is preliminary data.</text>
</comment>